<dbReference type="Proteomes" id="UP000189738">
    <property type="component" value="Chromosome"/>
</dbReference>
<evidence type="ECO:0000313" key="2">
    <source>
        <dbReference type="EMBL" id="OPB52547.1"/>
    </source>
</evidence>
<evidence type="ECO:0008006" key="6">
    <source>
        <dbReference type="Google" id="ProtNLM"/>
    </source>
</evidence>
<name>A0A1T3IZ36_9FLAO</name>
<organism evidence="2">
    <name type="scientific">Elizabethkingia anophelis</name>
    <dbReference type="NCBI Taxonomy" id="1117645"/>
    <lineage>
        <taxon>Bacteria</taxon>
        <taxon>Pseudomonadati</taxon>
        <taxon>Bacteroidota</taxon>
        <taxon>Flavobacteriia</taxon>
        <taxon>Flavobacteriales</taxon>
        <taxon>Weeksellaceae</taxon>
        <taxon>Elizabethkingia</taxon>
    </lineage>
</organism>
<reference evidence="1 4" key="1">
    <citation type="submission" date="2016-02" db="EMBL/GenBank/DDBJ databases">
        <authorList>
            <person name="Nicholson A.C."/>
            <person name="Humrighouse B.W."/>
            <person name="Loparev V."/>
            <person name="Emery B."/>
            <person name="Graziano J."/>
            <person name="McQuiston J.R."/>
        </authorList>
    </citation>
    <scope>NUCLEOTIDE SEQUENCE [LARGE SCALE GENOMIC DNA]</scope>
    <source>
        <strain evidence="1 4">E6809</strain>
    </source>
</reference>
<dbReference type="SUPFAM" id="SSF160424">
    <property type="entry name" value="BH3703-like"/>
    <property type="match status" value="1"/>
</dbReference>
<evidence type="ECO:0000313" key="3">
    <source>
        <dbReference type="EMBL" id="STC94774.1"/>
    </source>
</evidence>
<sequence>MSVDEIYLIIAQNIANSIQSEDWNKATLNIQGDDTYVDTTGEYLDSNDVAQSLDVHNFDADVDFAIMELHEITTEGGNNKWNKAIFTLTPDGGFDMEFIWDQELQNEIDRLANE</sequence>
<dbReference type="EMBL" id="UFYD01000001">
    <property type="protein sequence ID" value="STC94774.1"/>
    <property type="molecule type" value="Genomic_DNA"/>
</dbReference>
<dbReference type="InterPro" id="IPR036170">
    <property type="entry name" value="YezG-like_sf"/>
</dbReference>
<gene>
    <name evidence="1" type="ORF">AYC66_14525</name>
    <name evidence="2" type="ORF">BAY09_15470</name>
    <name evidence="3" type="ORF">NCTC10588_00128</name>
</gene>
<evidence type="ECO:0000313" key="4">
    <source>
        <dbReference type="Proteomes" id="UP000189738"/>
    </source>
</evidence>
<proteinExistence type="predicted"/>
<protein>
    <recommendedName>
        <fullName evidence="6">DUF600 family protein</fullName>
    </recommendedName>
</protein>
<dbReference type="EMBL" id="CP014339">
    <property type="protein sequence ID" value="AQX51824.1"/>
    <property type="molecule type" value="Genomic_DNA"/>
</dbReference>
<dbReference type="Gene3D" id="3.30.500.20">
    <property type="entry name" value="BH3703-like domains"/>
    <property type="match status" value="1"/>
</dbReference>
<reference evidence="2" key="2">
    <citation type="submission" date="2016-06" db="EMBL/GenBank/DDBJ databases">
        <authorList>
            <person name="Nicholson A.C."/>
        </authorList>
    </citation>
    <scope>NUCLEOTIDE SEQUENCE [LARGE SCALE GENOMIC DNA]</scope>
    <source>
        <strain evidence="2">E6809</strain>
    </source>
</reference>
<dbReference type="Proteomes" id="UP000254876">
    <property type="component" value="Unassembled WGS sequence"/>
</dbReference>
<evidence type="ECO:0000313" key="1">
    <source>
        <dbReference type="EMBL" id="AQX51824.1"/>
    </source>
</evidence>
<reference evidence="3 5" key="3">
    <citation type="submission" date="2018-06" db="EMBL/GenBank/DDBJ databases">
        <authorList>
            <consortium name="Pathogen Informatics"/>
            <person name="Doyle S."/>
        </authorList>
    </citation>
    <scope>NUCLEOTIDE SEQUENCE [LARGE SCALE GENOMIC DNA]</scope>
    <source>
        <strain evidence="3 5">NCTC10588</strain>
    </source>
</reference>
<dbReference type="AlphaFoldDB" id="A0A1T3IZ36"/>
<accession>A0A1T3IZ36</accession>
<evidence type="ECO:0000313" key="5">
    <source>
        <dbReference type="Proteomes" id="UP000254876"/>
    </source>
</evidence>
<dbReference type="RefSeq" id="WP_049037115.1">
    <property type="nucleotide sequence ID" value="NZ_BQKR01000010.1"/>
</dbReference>
<dbReference type="EMBL" id="MAHS01000003">
    <property type="protein sequence ID" value="OPB52547.1"/>
    <property type="molecule type" value="Genomic_DNA"/>
</dbReference>